<evidence type="ECO:0000313" key="3">
    <source>
        <dbReference type="Proteomes" id="UP000824120"/>
    </source>
</evidence>
<feature type="region of interest" description="Disordered" evidence="1">
    <location>
        <begin position="1"/>
        <end position="22"/>
    </location>
</feature>
<gene>
    <name evidence="2" type="ORF">H5410_052205</name>
</gene>
<protein>
    <submittedName>
        <fullName evidence="2">Uncharacterized protein</fullName>
    </submittedName>
</protein>
<comment type="caution">
    <text evidence="2">The sequence shown here is derived from an EMBL/GenBank/DDBJ whole genome shotgun (WGS) entry which is preliminary data.</text>
</comment>
<reference evidence="2 3" key="1">
    <citation type="submission" date="2020-09" db="EMBL/GenBank/DDBJ databases">
        <title>De no assembly of potato wild relative species, Solanum commersonii.</title>
        <authorList>
            <person name="Cho K."/>
        </authorList>
    </citation>
    <scope>NUCLEOTIDE SEQUENCE [LARGE SCALE GENOMIC DNA]</scope>
    <source>
        <strain evidence="2">LZ3.2</strain>
        <tissue evidence="2">Leaf</tissue>
    </source>
</reference>
<organism evidence="2 3">
    <name type="scientific">Solanum commersonii</name>
    <name type="common">Commerson's wild potato</name>
    <name type="synonym">Commerson's nightshade</name>
    <dbReference type="NCBI Taxonomy" id="4109"/>
    <lineage>
        <taxon>Eukaryota</taxon>
        <taxon>Viridiplantae</taxon>
        <taxon>Streptophyta</taxon>
        <taxon>Embryophyta</taxon>
        <taxon>Tracheophyta</taxon>
        <taxon>Spermatophyta</taxon>
        <taxon>Magnoliopsida</taxon>
        <taxon>eudicotyledons</taxon>
        <taxon>Gunneridae</taxon>
        <taxon>Pentapetalae</taxon>
        <taxon>asterids</taxon>
        <taxon>lamiids</taxon>
        <taxon>Solanales</taxon>
        <taxon>Solanaceae</taxon>
        <taxon>Solanoideae</taxon>
        <taxon>Solaneae</taxon>
        <taxon>Solanum</taxon>
    </lineage>
</organism>
<keyword evidence="3" id="KW-1185">Reference proteome</keyword>
<accession>A0A9J5X0S8</accession>
<name>A0A9J5X0S8_SOLCO</name>
<dbReference type="Proteomes" id="UP000824120">
    <property type="component" value="Chromosome 10"/>
</dbReference>
<sequence>MKVWKKVAESMEKSGGDESEENFKGSLVAMPRGKRCINGMHLGNKNLYERAKIWVKTMGEDSEHFLVEMKLH</sequence>
<dbReference type="EMBL" id="JACXVP010000010">
    <property type="protein sequence ID" value="KAG5581578.1"/>
    <property type="molecule type" value="Genomic_DNA"/>
</dbReference>
<evidence type="ECO:0000313" key="2">
    <source>
        <dbReference type="EMBL" id="KAG5581578.1"/>
    </source>
</evidence>
<feature type="compositionally biased region" description="Basic and acidic residues" evidence="1">
    <location>
        <begin position="1"/>
        <end position="16"/>
    </location>
</feature>
<proteinExistence type="predicted"/>
<dbReference type="AlphaFoldDB" id="A0A9J5X0S8"/>
<evidence type="ECO:0000256" key="1">
    <source>
        <dbReference type="SAM" id="MobiDB-lite"/>
    </source>
</evidence>